<gene>
    <name evidence="1" type="ORF">DERYTH_LOCUS23436</name>
</gene>
<evidence type="ECO:0000313" key="2">
    <source>
        <dbReference type="Proteomes" id="UP000789405"/>
    </source>
</evidence>
<protein>
    <submittedName>
        <fullName evidence="1">417_t:CDS:1</fullName>
    </submittedName>
</protein>
<dbReference type="AlphaFoldDB" id="A0A9N9JXQ0"/>
<name>A0A9N9JXQ0_9GLOM</name>
<dbReference type="Proteomes" id="UP000789405">
    <property type="component" value="Unassembled WGS sequence"/>
</dbReference>
<proteinExistence type="predicted"/>
<organism evidence="1 2">
    <name type="scientific">Dentiscutata erythropus</name>
    <dbReference type="NCBI Taxonomy" id="1348616"/>
    <lineage>
        <taxon>Eukaryota</taxon>
        <taxon>Fungi</taxon>
        <taxon>Fungi incertae sedis</taxon>
        <taxon>Mucoromycota</taxon>
        <taxon>Glomeromycotina</taxon>
        <taxon>Glomeromycetes</taxon>
        <taxon>Diversisporales</taxon>
        <taxon>Gigasporaceae</taxon>
        <taxon>Dentiscutata</taxon>
    </lineage>
</organism>
<feature type="non-terminal residue" evidence="1">
    <location>
        <position position="432"/>
    </location>
</feature>
<keyword evidence="2" id="KW-1185">Reference proteome</keyword>
<sequence length="432" mass="52126">CKVDSKAYKDCCYKKRIIKSNNKIKDDEFYNYFLIKMLNISQNNPPNVDKFQKIHDQILSTFELELLRDGGFWITKIDNSQFTNEEKLNLHKICEEHIRILLEQLQQSDYQRIQNSILKETNITNLEVDRYWFRKINRSSLSENQQKELNDLRAKTLITLSNKQYDEIRKEILETNNSFLLEDREDIDRRIRLLKDDNLTDEKQTIKLQEMCRGRLQDLLQVKEISNYDRLEHLLYTYVRRQRVELLSNESILTESINDLNQHSETNRETLANEERYNLIIQSLVESVLEPPRTIQILQNLRQELYNKITQSSYRIKKIKNLKEAFDWLIDLLEKKEKIYNLFNEIIINYIMEYPNGKYTNKLQEEKYFNNEIDKIDKKTCDVDMFNENITDFIDKTIKKNVIYKLIKEIYQESGVAWVRKISKKVKDTHDE</sequence>
<accession>A0A9N9JXQ0</accession>
<reference evidence="1" key="1">
    <citation type="submission" date="2021-06" db="EMBL/GenBank/DDBJ databases">
        <authorList>
            <person name="Kallberg Y."/>
            <person name="Tangrot J."/>
            <person name="Rosling A."/>
        </authorList>
    </citation>
    <scope>NUCLEOTIDE SEQUENCE</scope>
    <source>
        <strain evidence="1">MA453B</strain>
    </source>
</reference>
<evidence type="ECO:0000313" key="1">
    <source>
        <dbReference type="EMBL" id="CAG8801310.1"/>
    </source>
</evidence>
<dbReference type="EMBL" id="CAJVPY010035703">
    <property type="protein sequence ID" value="CAG8801310.1"/>
    <property type="molecule type" value="Genomic_DNA"/>
</dbReference>
<dbReference type="OrthoDB" id="2445732at2759"/>
<comment type="caution">
    <text evidence="1">The sequence shown here is derived from an EMBL/GenBank/DDBJ whole genome shotgun (WGS) entry which is preliminary data.</text>
</comment>
<feature type="non-terminal residue" evidence="1">
    <location>
        <position position="1"/>
    </location>
</feature>